<dbReference type="Proteomes" id="UP000255277">
    <property type="component" value="Unassembled WGS sequence"/>
</dbReference>
<dbReference type="EMBL" id="UHDK01000001">
    <property type="protein sequence ID" value="SUM31259.1"/>
    <property type="molecule type" value="Genomic_DNA"/>
</dbReference>
<sequence length="99" mass="10969">MDIVNIVVNTFTDKGFLSAIASTVLIILLGYFCRKKNIFNNQAAKILSKVVLTVALPALAFSAFMTDLNQKHLAQGINVLIWGILMYIVLIILIKPFLC</sequence>
<dbReference type="GO" id="GO:0016020">
    <property type="term" value="C:membrane"/>
    <property type="evidence" value="ECO:0007669"/>
    <property type="project" value="UniProtKB-SubCell"/>
</dbReference>
<reference evidence="6 7" key="1">
    <citation type="submission" date="2018-06" db="EMBL/GenBank/DDBJ databases">
        <authorList>
            <consortium name="Pathogen Informatics"/>
            <person name="Doyle S."/>
        </authorList>
    </citation>
    <scope>NUCLEOTIDE SEQUENCE [LARGE SCALE GENOMIC DNA]</scope>
    <source>
        <strain evidence="6 7">NCTC12195</strain>
    </source>
</reference>
<gene>
    <name evidence="6" type="ORF">NCTC12195_00666</name>
</gene>
<dbReference type="InterPro" id="IPR004776">
    <property type="entry name" value="Mem_transp_PIN-like"/>
</dbReference>
<evidence type="ECO:0000313" key="6">
    <source>
        <dbReference type="EMBL" id="SUM31259.1"/>
    </source>
</evidence>
<dbReference type="GO" id="GO:0055085">
    <property type="term" value="P:transmembrane transport"/>
    <property type="evidence" value="ECO:0007669"/>
    <property type="project" value="InterPro"/>
</dbReference>
<dbReference type="AlphaFoldDB" id="A0A380FCD4"/>
<keyword evidence="3 5" id="KW-1133">Transmembrane helix</keyword>
<accession>A0A380FCD4</accession>
<feature type="transmembrane region" description="Helical" evidence="5">
    <location>
        <begin position="77"/>
        <end position="98"/>
    </location>
</feature>
<feature type="transmembrane region" description="Helical" evidence="5">
    <location>
        <begin position="46"/>
        <end position="65"/>
    </location>
</feature>
<name>A0A380FCD4_STAGA</name>
<feature type="transmembrane region" description="Helical" evidence="5">
    <location>
        <begin position="15"/>
        <end position="34"/>
    </location>
</feature>
<keyword evidence="2 5" id="KW-0812">Transmembrane</keyword>
<evidence type="ECO:0000256" key="1">
    <source>
        <dbReference type="ARBA" id="ARBA00004141"/>
    </source>
</evidence>
<keyword evidence="4 5" id="KW-0472">Membrane</keyword>
<protein>
    <submittedName>
        <fullName evidence="6">Auxin efflux carrier</fullName>
    </submittedName>
</protein>
<evidence type="ECO:0000256" key="4">
    <source>
        <dbReference type="ARBA" id="ARBA00023136"/>
    </source>
</evidence>
<proteinExistence type="predicted"/>
<comment type="subcellular location">
    <subcellularLocation>
        <location evidence="1">Membrane</location>
        <topology evidence="1">Multi-pass membrane protein</topology>
    </subcellularLocation>
</comment>
<dbReference type="Pfam" id="PF03547">
    <property type="entry name" value="Mem_trans"/>
    <property type="match status" value="1"/>
</dbReference>
<evidence type="ECO:0000256" key="5">
    <source>
        <dbReference type="SAM" id="Phobius"/>
    </source>
</evidence>
<evidence type="ECO:0000256" key="2">
    <source>
        <dbReference type="ARBA" id="ARBA00022692"/>
    </source>
</evidence>
<evidence type="ECO:0000256" key="3">
    <source>
        <dbReference type="ARBA" id="ARBA00022989"/>
    </source>
</evidence>
<evidence type="ECO:0000313" key="7">
    <source>
        <dbReference type="Proteomes" id="UP000255277"/>
    </source>
</evidence>
<organism evidence="6 7">
    <name type="scientific">Staphylococcus gallinarum</name>
    <dbReference type="NCBI Taxonomy" id="1293"/>
    <lineage>
        <taxon>Bacteria</taxon>
        <taxon>Bacillati</taxon>
        <taxon>Bacillota</taxon>
        <taxon>Bacilli</taxon>
        <taxon>Bacillales</taxon>
        <taxon>Staphylococcaceae</taxon>
        <taxon>Staphylococcus</taxon>
    </lineage>
</organism>